<dbReference type="InterPro" id="IPR024861">
    <property type="entry name" value="Donson"/>
</dbReference>
<dbReference type="Proteomes" id="UP000243579">
    <property type="component" value="Unassembled WGS sequence"/>
</dbReference>
<protein>
    <submittedName>
        <fullName evidence="6">Uncharacterized protein</fullName>
    </submittedName>
</protein>
<reference evidence="6 7" key="1">
    <citation type="journal article" date="2014" name="Genome Biol. Evol.">
        <title>The secreted proteins of Achlya hypogyna and Thraustotheca clavata identify the ancestral oomycete secretome and reveal gene acquisitions by horizontal gene transfer.</title>
        <authorList>
            <person name="Misner I."/>
            <person name="Blouin N."/>
            <person name="Leonard G."/>
            <person name="Richards T.A."/>
            <person name="Lane C.E."/>
        </authorList>
    </citation>
    <scope>NUCLEOTIDE SEQUENCE [LARGE SCALE GENOMIC DNA]</scope>
    <source>
        <strain evidence="6 7">ATCC 48635</strain>
    </source>
</reference>
<evidence type="ECO:0000256" key="1">
    <source>
        <dbReference type="ARBA" id="ARBA00004123"/>
    </source>
</evidence>
<keyword evidence="2" id="KW-0217">Developmental protein</keyword>
<comment type="caution">
    <text evidence="6">The sequence shown here is derived from an EMBL/GenBank/DDBJ whole genome shotgun (WGS) entry which is preliminary data.</text>
</comment>
<accession>A0A1V9YCQ8</accession>
<evidence type="ECO:0000256" key="3">
    <source>
        <dbReference type="ARBA" id="ARBA00023242"/>
    </source>
</evidence>
<dbReference type="GO" id="GO:0033260">
    <property type="term" value="P:nuclear DNA replication"/>
    <property type="evidence" value="ECO:0007669"/>
    <property type="project" value="TreeGrafter"/>
</dbReference>
<feature type="region of interest" description="Disordered" evidence="5">
    <location>
        <begin position="1"/>
        <end position="49"/>
    </location>
</feature>
<keyword evidence="3" id="KW-0539">Nucleus</keyword>
<dbReference type="STRING" id="1202772.A0A1V9YCQ8"/>
<dbReference type="PANTHER" id="PTHR12972:SF0">
    <property type="entry name" value="PROTEIN DOWNSTREAM NEIGHBOR OF SON"/>
    <property type="match status" value="1"/>
</dbReference>
<organism evidence="6 7">
    <name type="scientific">Achlya hypogyna</name>
    <name type="common">Oomycete</name>
    <name type="synonym">Protoachlya hypogyna</name>
    <dbReference type="NCBI Taxonomy" id="1202772"/>
    <lineage>
        <taxon>Eukaryota</taxon>
        <taxon>Sar</taxon>
        <taxon>Stramenopiles</taxon>
        <taxon>Oomycota</taxon>
        <taxon>Saprolegniomycetes</taxon>
        <taxon>Saprolegniales</taxon>
        <taxon>Achlyaceae</taxon>
        <taxon>Achlya</taxon>
    </lineage>
</organism>
<comment type="subcellular location">
    <subcellularLocation>
        <location evidence="1">Nucleus</location>
    </subcellularLocation>
</comment>
<gene>
    <name evidence="6" type="ORF">ACHHYP_14654</name>
</gene>
<comment type="similarity">
    <text evidence="4">Belongs to the DONSON family.</text>
</comment>
<keyword evidence="7" id="KW-1185">Reference proteome</keyword>
<dbReference type="PANTHER" id="PTHR12972">
    <property type="entry name" value="DOWNSTREAM NEIGHBOR OF SON"/>
    <property type="match status" value="1"/>
</dbReference>
<dbReference type="EMBL" id="JNBR01002141">
    <property type="protein sequence ID" value="OQR83482.1"/>
    <property type="molecule type" value="Genomic_DNA"/>
</dbReference>
<proteinExistence type="inferred from homology"/>
<evidence type="ECO:0000313" key="7">
    <source>
        <dbReference type="Proteomes" id="UP000243579"/>
    </source>
</evidence>
<evidence type="ECO:0000256" key="2">
    <source>
        <dbReference type="ARBA" id="ARBA00022473"/>
    </source>
</evidence>
<evidence type="ECO:0000313" key="6">
    <source>
        <dbReference type="EMBL" id="OQR83482.1"/>
    </source>
</evidence>
<evidence type="ECO:0000256" key="4">
    <source>
        <dbReference type="ARBA" id="ARBA00025806"/>
    </source>
</evidence>
<name>A0A1V9YCQ8_ACHHY</name>
<dbReference type="OrthoDB" id="534063at2759"/>
<evidence type="ECO:0000256" key="5">
    <source>
        <dbReference type="SAM" id="MobiDB-lite"/>
    </source>
</evidence>
<dbReference type="GO" id="GO:0005634">
    <property type="term" value="C:nucleus"/>
    <property type="evidence" value="ECO:0007669"/>
    <property type="project" value="UniProtKB-SubCell"/>
</dbReference>
<sequence>MADGKPRLNPMELKRQRLAKRQKTEAPQGTVAPAMIAPPTEPAVSESSAGDLEAKMNAIYAKTRIDPNAMRNALGVQFPTTLKTHGPLPLDWTLKSKLAVMTSFPFPPRLRAAAATRSFDHFHRAANDDLEATELWHAALHQYIHPAAGLPNQADSVPDEDFVGQRLRVWQDALRSLYYSFHHSPQHTSFYLVTPQFVVCFYRRPVDASAASFRPLYSLPAAPSPSPPSTRRHGIAAVISHSTSSFRRELVANGIQFATPFSRDDGHALVKGDAALLKELQVLSKVDATLKRSQFSSPTPAAPATTAKSMRGADSLLLFHDPDHVHGLFDLLLNQQPTGALDVPTLLATFPFQHATTVPLRVTTRGAVRSSHTADLYKTDVEGIVLPETVRRLTRAVTSAAPTDDATVAIHPETWAASARLNVCGFDAATGLDLTAWLPEHADELELMKRSVTEVQWSAKSGYTVVVAKAAK</sequence>
<dbReference type="AlphaFoldDB" id="A0A1V9YCQ8"/>